<reference evidence="3" key="2">
    <citation type="submission" date="2015-01" db="EMBL/GenBank/DDBJ databases">
        <title>Evolutionary Origins and Diversification of the Mycorrhizal Mutualists.</title>
        <authorList>
            <consortium name="DOE Joint Genome Institute"/>
            <consortium name="Mycorrhizal Genomics Consortium"/>
            <person name="Kohler A."/>
            <person name="Kuo A."/>
            <person name="Nagy L.G."/>
            <person name="Floudas D."/>
            <person name="Copeland A."/>
            <person name="Barry K.W."/>
            <person name="Cichocki N."/>
            <person name="Veneault-Fourrey C."/>
            <person name="LaButti K."/>
            <person name="Lindquist E.A."/>
            <person name="Lipzen A."/>
            <person name="Lundell T."/>
            <person name="Morin E."/>
            <person name="Murat C."/>
            <person name="Riley R."/>
            <person name="Ohm R."/>
            <person name="Sun H."/>
            <person name="Tunlid A."/>
            <person name="Henrissat B."/>
            <person name="Grigoriev I.V."/>
            <person name="Hibbett D.S."/>
            <person name="Martin F."/>
        </authorList>
    </citation>
    <scope>NUCLEOTIDE SEQUENCE [LARGE SCALE GENOMIC DNA]</scope>
    <source>
        <strain evidence="3">UH-Slu-Lm8-n1</strain>
    </source>
</reference>
<keyword evidence="3" id="KW-1185">Reference proteome</keyword>
<accession>A0A0D0AWW1</accession>
<name>A0A0D0AWW1_9AGAM</name>
<dbReference type="HOGENOM" id="CLU_1086554_0_0_1"/>
<reference evidence="2 3" key="1">
    <citation type="submission" date="2014-04" db="EMBL/GenBank/DDBJ databases">
        <authorList>
            <consortium name="DOE Joint Genome Institute"/>
            <person name="Kuo A."/>
            <person name="Ruytinx J."/>
            <person name="Rineau F."/>
            <person name="Colpaert J."/>
            <person name="Kohler A."/>
            <person name="Nagy L.G."/>
            <person name="Floudas D."/>
            <person name="Copeland A."/>
            <person name="Barry K.W."/>
            <person name="Cichocki N."/>
            <person name="Veneault-Fourrey C."/>
            <person name="LaButti K."/>
            <person name="Lindquist E.A."/>
            <person name="Lipzen A."/>
            <person name="Lundell T."/>
            <person name="Morin E."/>
            <person name="Murat C."/>
            <person name="Sun H."/>
            <person name="Tunlid A."/>
            <person name="Henrissat B."/>
            <person name="Grigoriev I.V."/>
            <person name="Hibbett D.S."/>
            <person name="Martin F."/>
            <person name="Nordberg H.P."/>
            <person name="Cantor M.N."/>
            <person name="Hua S.X."/>
        </authorList>
    </citation>
    <scope>NUCLEOTIDE SEQUENCE [LARGE SCALE GENOMIC DNA]</scope>
    <source>
        <strain evidence="2 3">UH-Slu-Lm8-n1</strain>
    </source>
</reference>
<keyword evidence="1" id="KW-0472">Membrane</keyword>
<dbReference type="AlphaFoldDB" id="A0A0D0AWW1"/>
<dbReference type="OrthoDB" id="2632241at2759"/>
<organism evidence="2 3">
    <name type="scientific">Suillus luteus UH-Slu-Lm8-n1</name>
    <dbReference type="NCBI Taxonomy" id="930992"/>
    <lineage>
        <taxon>Eukaryota</taxon>
        <taxon>Fungi</taxon>
        <taxon>Dikarya</taxon>
        <taxon>Basidiomycota</taxon>
        <taxon>Agaricomycotina</taxon>
        <taxon>Agaricomycetes</taxon>
        <taxon>Agaricomycetidae</taxon>
        <taxon>Boletales</taxon>
        <taxon>Suillineae</taxon>
        <taxon>Suillaceae</taxon>
        <taxon>Suillus</taxon>
    </lineage>
</organism>
<keyword evidence="1" id="KW-0812">Transmembrane</keyword>
<evidence type="ECO:0000256" key="1">
    <source>
        <dbReference type="SAM" id="Phobius"/>
    </source>
</evidence>
<sequence length="256" mass="29649">MIKPVDRKPILGLFMLQLFINASSVEVLRLYRHWHTTTHSHLVMALQLTSFMMIWWSICTVLTVYVLEHLVERILSYHPMIQEKLCEWLFSRTRCLFFVTGDVVDDLLLSQFACQWISMPAMSLARDIETVPLVPRILSYTFLWQAFGPSSGPACFETRCCMDDPQHCSPTTSRRQCDWSLKTTPHPASTQCEILAPTLHLSESRSHRIEYHLNCKHHQPTHKPEILQSPCVAPTARRRLMCSPYAYHLAGVRLVQ</sequence>
<gene>
    <name evidence="2" type="ORF">CY34DRAFT_450491</name>
</gene>
<evidence type="ECO:0000313" key="2">
    <source>
        <dbReference type="EMBL" id="KIK46216.1"/>
    </source>
</evidence>
<dbReference type="EMBL" id="KN835162">
    <property type="protein sequence ID" value="KIK46216.1"/>
    <property type="molecule type" value="Genomic_DNA"/>
</dbReference>
<evidence type="ECO:0000313" key="3">
    <source>
        <dbReference type="Proteomes" id="UP000054485"/>
    </source>
</evidence>
<protein>
    <submittedName>
        <fullName evidence="2">Uncharacterized protein</fullName>
    </submittedName>
</protein>
<feature type="transmembrane region" description="Helical" evidence="1">
    <location>
        <begin position="48"/>
        <end position="67"/>
    </location>
</feature>
<keyword evidence="1" id="KW-1133">Transmembrane helix</keyword>
<dbReference type="InParanoid" id="A0A0D0AWW1"/>
<dbReference type="Proteomes" id="UP000054485">
    <property type="component" value="Unassembled WGS sequence"/>
</dbReference>
<proteinExistence type="predicted"/>